<reference evidence="1 2" key="1">
    <citation type="journal article" date="2014" name="PLoS Genet.">
        <title>Phylogenetically driven sequencing of extremely halophilic archaea reveals strategies for static and dynamic osmo-response.</title>
        <authorList>
            <person name="Becker E.A."/>
            <person name="Seitzer P.M."/>
            <person name="Tritt A."/>
            <person name="Larsen D."/>
            <person name="Krusor M."/>
            <person name="Yao A.I."/>
            <person name="Wu D."/>
            <person name="Madern D."/>
            <person name="Eisen J.A."/>
            <person name="Darling A.E."/>
            <person name="Facciotti M.T."/>
        </authorList>
    </citation>
    <scope>NUCLEOTIDE SEQUENCE [LARGE SCALE GENOMIC DNA]</scope>
    <source>
        <strain evidence="1 2">GA33</strain>
    </source>
</reference>
<evidence type="ECO:0000313" key="1">
    <source>
        <dbReference type="EMBL" id="ELY35516.1"/>
    </source>
</evidence>
<keyword evidence="2" id="KW-1185">Reference proteome</keyword>
<comment type="caution">
    <text evidence="1">The sequence shown here is derived from an EMBL/GenBank/DDBJ whole genome shotgun (WGS) entry which is preliminary data.</text>
</comment>
<evidence type="ECO:0000313" key="2">
    <source>
        <dbReference type="Proteomes" id="UP000011599"/>
    </source>
</evidence>
<dbReference type="EMBL" id="AOHW01000056">
    <property type="protein sequence ID" value="ELY35516.1"/>
    <property type="molecule type" value="Genomic_DNA"/>
</dbReference>
<organism evidence="1 2">
    <name type="scientific">Natronorubrum tibetense GA33</name>
    <dbReference type="NCBI Taxonomy" id="1114856"/>
    <lineage>
        <taxon>Archaea</taxon>
        <taxon>Methanobacteriati</taxon>
        <taxon>Methanobacteriota</taxon>
        <taxon>Stenosarchaea group</taxon>
        <taxon>Halobacteria</taxon>
        <taxon>Halobacteriales</taxon>
        <taxon>Natrialbaceae</taxon>
        <taxon>Natronorubrum</taxon>
    </lineage>
</organism>
<gene>
    <name evidence="1" type="ORF">C496_23106</name>
</gene>
<accession>L9VER6</accession>
<dbReference type="Proteomes" id="UP000011599">
    <property type="component" value="Unassembled WGS sequence"/>
</dbReference>
<protein>
    <submittedName>
        <fullName evidence="1">Uncharacterized protein</fullName>
    </submittedName>
</protein>
<proteinExistence type="predicted"/>
<dbReference type="AlphaFoldDB" id="L9VER6"/>
<name>L9VER6_9EURY</name>
<sequence>MSDEQMIDSLNGSALQEAIDAVVQILDHPSDLSISYSFDGETKRTRFRIQEPESKCYELVYEGQNDENEPIIRRIE</sequence>